<organism evidence="3 6">
    <name type="scientific">Didymodactylos carnosus</name>
    <dbReference type="NCBI Taxonomy" id="1234261"/>
    <lineage>
        <taxon>Eukaryota</taxon>
        <taxon>Metazoa</taxon>
        <taxon>Spiralia</taxon>
        <taxon>Gnathifera</taxon>
        <taxon>Rotifera</taxon>
        <taxon>Eurotatoria</taxon>
        <taxon>Bdelloidea</taxon>
        <taxon>Philodinida</taxon>
        <taxon>Philodinidae</taxon>
        <taxon>Didymodactylos</taxon>
    </lineage>
</organism>
<name>A0A814TZB6_9BILA</name>
<evidence type="ECO:0000313" key="3">
    <source>
        <dbReference type="EMBL" id="CAF1166709.1"/>
    </source>
</evidence>
<evidence type="ECO:0000313" key="2">
    <source>
        <dbReference type="EMBL" id="CAF0800080.1"/>
    </source>
</evidence>
<dbReference type="EMBL" id="CAJNOQ010007381">
    <property type="protein sequence ID" value="CAF1166709.1"/>
    <property type="molecule type" value="Genomic_DNA"/>
</dbReference>
<dbReference type="PANTHER" id="PTHR33488:SF2">
    <property type="entry name" value="EARLY ENDOSOME ANTIGEN 1-LIKE"/>
    <property type="match status" value="1"/>
</dbReference>
<dbReference type="EMBL" id="CAJOBC010007379">
    <property type="protein sequence ID" value="CAF3930332.1"/>
    <property type="molecule type" value="Genomic_DNA"/>
</dbReference>
<dbReference type="EMBL" id="CAJOBA010001223">
    <property type="protein sequence ID" value="CAF3583361.1"/>
    <property type="molecule type" value="Genomic_DNA"/>
</dbReference>
<dbReference type="PANTHER" id="PTHR33488">
    <property type="entry name" value="ZGC:162509"/>
    <property type="match status" value="1"/>
</dbReference>
<dbReference type="Proteomes" id="UP000677228">
    <property type="component" value="Unassembled WGS sequence"/>
</dbReference>
<evidence type="ECO:0000256" key="1">
    <source>
        <dbReference type="SAM" id="Coils"/>
    </source>
</evidence>
<evidence type="ECO:0000313" key="5">
    <source>
        <dbReference type="EMBL" id="CAF3930332.1"/>
    </source>
</evidence>
<reference evidence="3" key="1">
    <citation type="submission" date="2021-02" db="EMBL/GenBank/DDBJ databases">
        <authorList>
            <person name="Nowell W R."/>
        </authorList>
    </citation>
    <scope>NUCLEOTIDE SEQUENCE</scope>
</reference>
<accession>A0A814TZB6</accession>
<gene>
    <name evidence="3" type="ORF">GPM918_LOCUS21964</name>
    <name evidence="2" type="ORF">OVA965_LOCUS4598</name>
    <name evidence="5" type="ORF">SRO942_LOCUS21960</name>
    <name evidence="4" type="ORF">TMI583_LOCUS4596</name>
</gene>
<proteinExistence type="predicted"/>
<dbReference type="OrthoDB" id="5406275at2759"/>
<sequence length="838" mass="93813">MARDVVRVYINAYLILQDKILNRLANVSVDELMKNETQVALLASELNCHISDLTTLLSTTFIVSDAIRIQADSKLLEVVQQTSAQENEVNDIEKRVSQANSRLQGARSMLSGAQTTLRNRELDAARAEQAYRDAERRVENARRCRGRRRKKRGFWDWLVKPVCSVFNAGGIKNALNIRNQASRDLTNARSQVSYYQSVVYRYEQEGNLLNTQLTNTRYSLQNSKNALYNLQQQRSVIISVTEQLKQAIRHINELSTAATVLKDAVTDIIDFELLIKPMNAIYDELQRNQVGINLDNPTISADDLEETKTKLMQLIITWCRLKFKDKMYQYLLLVVLCLIEVTTSLDRCYSDSGQLLLTNCVFPPADPAVNPFYDEFFERMARTTVGQFVASRKPLNTLVRMNDLVPSPRSSSDSTQTNLSTLFDTQLSRQSVIDQPWEEMIISGPISISLLGQVLVISSKRDFSLEENRPEGGFKYIRYPKSFRATLTQISNEGWSAFMEAHSNMNKIQLYMQQIPNHIKTSLKLIATGTPRLLGNLLPLSLRNIAKIGDECVNISKATHDKFADIMGLLGEVVDVTVLAQGLYDQKLSNVSIELNASLVMKNELEKIGEKIDEEYSLIQDSVKEAREAYKNAVDKIPTGWDAVLQGLVQNIGNMLVRGIGGLIDSYSEVIKNGGRSGGRTGLDEGKSVLSFAKQKALSAAISLSDCLGEFSEGVAAVLSENNTENPTLVFKQFGIFFNAFLEMARGKDEINRQVEEFVSRAIKIADMFTEAYKGYPQSKPDESNTNELNKQTDSLKLEVEQVISRQTKESGKDGIASPIIDQLGGGSIGANEKYKAN</sequence>
<evidence type="ECO:0000313" key="6">
    <source>
        <dbReference type="Proteomes" id="UP000663829"/>
    </source>
</evidence>
<dbReference type="EMBL" id="CAJNOK010001223">
    <property type="protein sequence ID" value="CAF0800080.1"/>
    <property type="molecule type" value="Genomic_DNA"/>
</dbReference>
<dbReference type="Proteomes" id="UP000681722">
    <property type="component" value="Unassembled WGS sequence"/>
</dbReference>
<comment type="caution">
    <text evidence="3">The sequence shown here is derived from an EMBL/GenBank/DDBJ whole genome shotgun (WGS) entry which is preliminary data.</text>
</comment>
<dbReference type="Proteomes" id="UP000682733">
    <property type="component" value="Unassembled WGS sequence"/>
</dbReference>
<keyword evidence="1" id="KW-0175">Coiled coil</keyword>
<dbReference type="Proteomes" id="UP000663829">
    <property type="component" value="Unassembled WGS sequence"/>
</dbReference>
<feature type="coiled-coil region" evidence="1">
    <location>
        <begin position="82"/>
        <end position="144"/>
    </location>
</feature>
<keyword evidence="6" id="KW-1185">Reference proteome</keyword>
<dbReference type="AlphaFoldDB" id="A0A814TZB6"/>
<evidence type="ECO:0000313" key="4">
    <source>
        <dbReference type="EMBL" id="CAF3583361.1"/>
    </source>
</evidence>
<protein>
    <submittedName>
        <fullName evidence="3">Uncharacterized protein</fullName>
    </submittedName>
</protein>